<keyword evidence="1" id="KW-0472">Membrane</keyword>
<dbReference type="AlphaFoldDB" id="A0A2S8FID5"/>
<feature type="transmembrane region" description="Helical" evidence="1">
    <location>
        <begin position="20"/>
        <end position="40"/>
    </location>
</feature>
<proteinExistence type="predicted"/>
<gene>
    <name evidence="2" type="ORF">C5Y83_16270</name>
</gene>
<dbReference type="RefSeq" id="WP_105330832.1">
    <property type="nucleotide sequence ID" value="NZ_PUHY01000012.1"/>
</dbReference>
<evidence type="ECO:0000313" key="3">
    <source>
        <dbReference type="Proteomes" id="UP000238322"/>
    </source>
</evidence>
<dbReference type="Proteomes" id="UP000238322">
    <property type="component" value="Unassembled WGS sequence"/>
</dbReference>
<dbReference type="EMBL" id="PUHY01000012">
    <property type="protein sequence ID" value="PQO31820.1"/>
    <property type="molecule type" value="Genomic_DNA"/>
</dbReference>
<organism evidence="2 3">
    <name type="scientific">Blastopirellula marina</name>
    <dbReference type="NCBI Taxonomy" id="124"/>
    <lineage>
        <taxon>Bacteria</taxon>
        <taxon>Pseudomonadati</taxon>
        <taxon>Planctomycetota</taxon>
        <taxon>Planctomycetia</taxon>
        <taxon>Pirellulales</taxon>
        <taxon>Pirellulaceae</taxon>
        <taxon>Blastopirellula</taxon>
    </lineage>
</organism>
<name>A0A2S8FID5_9BACT</name>
<reference evidence="2 3" key="1">
    <citation type="submission" date="2018-02" db="EMBL/GenBank/DDBJ databases">
        <title>Comparative genomes isolates from brazilian mangrove.</title>
        <authorList>
            <person name="Araujo J.E."/>
            <person name="Taketani R.G."/>
            <person name="Silva M.C.P."/>
            <person name="Loureco M.V."/>
            <person name="Andreote F.D."/>
        </authorList>
    </citation>
    <scope>NUCLEOTIDE SEQUENCE [LARGE SCALE GENOMIC DNA]</scope>
    <source>
        <strain evidence="2 3">Hex-1 MGV</strain>
    </source>
</reference>
<keyword evidence="1" id="KW-1133">Transmembrane helix</keyword>
<evidence type="ECO:0000256" key="1">
    <source>
        <dbReference type="SAM" id="Phobius"/>
    </source>
</evidence>
<keyword evidence="1" id="KW-0812">Transmembrane</keyword>
<protein>
    <submittedName>
        <fullName evidence="2">Uncharacterized protein</fullName>
    </submittedName>
</protein>
<dbReference type="OrthoDB" id="273411at2"/>
<comment type="caution">
    <text evidence="2">The sequence shown here is derived from an EMBL/GenBank/DDBJ whole genome shotgun (WGS) entry which is preliminary data.</text>
</comment>
<sequence length="227" mass="26289">MSSSTSDDYQFNNFFQSNLFTAILVGLFVVEVIAIGTYTYRDVRSKLNPTHLVDQAEKALRQNYPDIRKNVTRDIQQNAPQIAESLSNQLVATTPEVRQWLEDATRRQLKYTLDETTELSAEEFRELLQNNHDEIEDAFQQLEEVPQLAQQSVLDLETNIDESWGVNLKSQAENALELHQLLNDKLDRLTSNAPLTPKELLERRMLRILRTLERERLPELPQISPPE</sequence>
<accession>A0A2S8FID5</accession>
<evidence type="ECO:0000313" key="2">
    <source>
        <dbReference type="EMBL" id="PQO31820.1"/>
    </source>
</evidence>